<dbReference type="AlphaFoldDB" id="A0AAE1IWK4"/>
<sequence>MEHEIITEKFAEYFSSKFGPSPSAAIVIIILTVIIGSVFVYVLLVKGEWRSKEKRMLLSSKSLAVLYGGDLVWRRLKDHKAALAIIPRSSDQITDLKSLLEVDEQHLDLLNIQRVVEKTGRDEGLRILKSAHVQHSDKSFFLHEIELALVELLIYQGNPEEALKYECLDYQRNQFDARPPLFKAIIHGMLGKWEEAANYWDDFVDVRDSLISIVGEGTLPAGRLRRISDFKNFKQRVQNLENEITKTKQQ</sequence>
<name>A0AAE1IWK4_9FABA</name>
<reference evidence="2" key="1">
    <citation type="submission" date="2023-10" db="EMBL/GenBank/DDBJ databases">
        <title>Chromosome-level genome of the transformable northern wattle, Acacia crassicarpa.</title>
        <authorList>
            <person name="Massaro I."/>
            <person name="Sinha N.R."/>
            <person name="Poethig S."/>
            <person name="Leichty A.R."/>
        </authorList>
    </citation>
    <scope>NUCLEOTIDE SEQUENCE</scope>
    <source>
        <strain evidence="2">Acra3RX</strain>
        <tissue evidence="2">Leaf</tissue>
    </source>
</reference>
<proteinExistence type="predicted"/>
<evidence type="ECO:0000313" key="2">
    <source>
        <dbReference type="EMBL" id="KAK4259212.1"/>
    </source>
</evidence>
<keyword evidence="1" id="KW-0812">Transmembrane</keyword>
<dbReference type="Proteomes" id="UP001293593">
    <property type="component" value="Unassembled WGS sequence"/>
</dbReference>
<keyword evidence="1" id="KW-0472">Membrane</keyword>
<evidence type="ECO:0000313" key="3">
    <source>
        <dbReference type="Proteomes" id="UP001293593"/>
    </source>
</evidence>
<keyword evidence="3" id="KW-1185">Reference proteome</keyword>
<organism evidence="2 3">
    <name type="scientific">Acacia crassicarpa</name>
    <name type="common">northern wattle</name>
    <dbReference type="NCBI Taxonomy" id="499986"/>
    <lineage>
        <taxon>Eukaryota</taxon>
        <taxon>Viridiplantae</taxon>
        <taxon>Streptophyta</taxon>
        <taxon>Embryophyta</taxon>
        <taxon>Tracheophyta</taxon>
        <taxon>Spermatophyta</taxon>
        <taxon>Magnoliopsida</taxon>
        <taxon>eudicotyledons</taxon>
        <taxon>Gunneridae</taxon>
        <taxon>Pentapetalae</taxon>
        <taxon>rosids</taxon>
        <taxon>fabids</taxon>
        <taxon>Fabales</taxon>
        <taxon>Fabaceae</taxon>
        <taxon>Caesalpinioideae</taxon>
        <taxon>mimosoid clade</taxon>
        <taxon>Acacieae</taxon>
        <taxon>Acacia</taxon>
    </lineage>
</organism>
<dbReference type="PANTHER" id="PTHR36350">
    <property type="entry name" value="TRANSMEMBRANE PROTEIN"/>
    <property type="match status" value="1"/>
</dbReference>
<comment type="caution">
    <text evidence="2">The sequence shown here is derived from an EMBL/GenBank/DDBJ whole genome shotgun (WGS) entry which is preliminary data.</text>
</comment>
<accession>A0AAE1IWK4</accession>
<protein>
    <submittedName>
        <fullName evidence="2">Uncharacterized protein</fullName>
    </submittedName>
</protein>
<keyword evidence="1" id="KW-1133">Transmembrane helix</keyword>
<evidence type="ECO:0000256" key="1">
    <source>
        <dbReference type="SAM" id="Phobius"/>
    </source>
</evidence>
<feature type="transmembrane region" description="Helical" evidence="1">
    <location>
        <begin position="24"/>
        <end position="45"/>
    </location>
</feature>
<dbReference type="EMBL" id="JAWXYG010000011">
    <property type="protein sequence ID" value="KAK4259212.1"/>
    <property type="molecule type" value="Genomic_DNA"/>
</dbReference>
<gene>
    <name evidence="2" type="ORF">QN277_005566</name>
</gene>
<dbReference type="PANTHER" id="PTHR36350:SF3">
    <property type="entry name" value="TRANSMEMBRANE PROTEIN"/>
    <property type="match status" value="1"/>
</dbReference>